<organism evidence="1 2">
    <name type="scientific">Cellulomonas flavigena (strain ATCC 482 / DSM 20109 / BCRC 11376 / JCM 18109 / NBRC 3775 / NCIMB 8073 / NRS 134)</name>
    <dbReference type="NCBI Taxonomy" id="446466"/>
    <lineage>
        <taxon>Bacteria</taxon>
        <taxon>Bacillati</taxon>
        <taxon>Actinomycetota</taxon>
        <taxon>Actinomycetes</taxon>
        <taxon>Micrococcales</taxon>
        <taxon>Cellulomonadaceae</taxon>
        <taxon>Cellulomonas</taxon>
    </lineage>
</organism>
<dbReference type="eggNOG" id="COG5340">
    <property type="taxonomic scope" value="Bacteria"/>
</dbReference>
<dbReference type="AlphaFoldDB" id="D5UKJ1"/>
<evidence type="ECO:0000313" key="1">
    <source>
        <dbReference type="EMBL" id="ADG75852.1"/>
    </source>
</evidence>
<dbReference type="KEGG" id="cfl:Cfla_2969"/>
<dbReference type="EMBL" id="CP001964">
    <property type="protein sequence ID" value="ADG75852.1"/>
    <property type="molecule type" value="Genomic_DNA"/>
</dbReference>
<evidence type="ECO:0000313" key="2">
    <source>
        <dbReference type="Proteomes" id="UP000000849"/>
    </source>
</evidence>
<evidence type="ECO:0008006" key="3">
    <source>
        <dbReference type="Google" id="ProtNLM"/>
    </source>
</evidence>
<accession>D5UKJ1</accession>
<dbReference type="HOGENOM" id="CLU_052626_5_0_11"/>
<proteinExistence type="predicted"/>
<dbReference type="Proteomes" id="UP000000849">
    <property type="component" value="Chromosome"/>
</dbReference>
<keyword evidence="2" id="KW-1185">Reference proteome</keyword>
<gene>
    <name evidence="1" type="ordered locus">Cfla_2969</name>
</gene>
<dbReference type="STRING" id="446466.Cfla_2969"/>
<reference evidence="1 2" key="1">
    <citation type="journal article" date="2010" name="Stand. Genomic Sci.">
        <title>Complete genome sequence of Cellulomonas flavigena type strain (134).</title>
        <authorList>
            <person name="Abt B."/>
            <person name="Foster B."/>
            <person name="Lapidus A."/>
            <person name="Clum A."/>
            <person name="Sun H."/>
            <person name="Pukall R."/>
            <person name="Lucas S."/>
            <person name="Glavina Del Rio T."/>
            <person name="Nolan M."/>
            <person name="Tice H."/>
            <person name="Cheng J.F."/>
            <person name="Pitluck S."/>
            <person name="Liolios K."/>
            <person name="Ivanova N."/>
            <person name="Mavromatis K."/>
            <person name="Ovchinnikova G."/>
            <person name="Pati A."/>
            <person name="Goodwin L."/>
            <person name="Chen A."/>
            <person name="Palaniappan K."/>
            <person name="Land M."/>
            <person name="Hauser L."/>
            <person name="Chang Y.J."/>
            <person name="Jeffries C.D."/>
            <person name="Rohde M."/>
            <person name="Goker M."/>
            <person name="Woyke T."/>
            <person name="Bristow J."/>
            <person name="Eisen J.A."/>
            <person name="Markowitz V."/>
            <person name="Hugenholtz P."/>
            <person name="Kyrpides N.C."/>
            <person name="Klenk H.P."/>
        </authorList>
    </citation>
    <scope>NUCLEOTIDE SEQUENCE [LARGE SCALE GENOMIC DNA]</scope>
    <source>
        <strain evidence="2">ATCC 482 / DSM 20109 / BCRC 11376 / JCM 18109 / NBRC 3775 / NCIMB 8073 / NRS 134</strain>
    </source>
</reference>
<name>D5UKJ1_CELFN</name>
<sequence length="333" mass="35849">MCPVRRHGPVPPRLLALADGQGHLVSAAQCSAEGVSPNRRASLVRAGTWTRPTHGVYDTAPADVAAPDDARRRAAWLGLLALGPDAAAVGSCALALHGVRGLPSVVEPEVALAGGRRGRPRDGILVRRYEAPHVVVGTARAVPLPVALAQSLCRLPRRHVVAVLDDVLHRELLDDGETHRLVAALAGRRGCRRVRLWSELVDPRAESPLESYARLVCVDAGVPPDDLQVVVRDARGRPVARGDLGWRLPDGRWLLAEIDGREFHDVAEALLHDRHRQNALVATRGVEVLRFAAEDVSDGSVARTVRSVLGLHWRPSPTAPPTGNLLLEALAMR</sequence>
<protein>
    <recommendedName>
        <fullName evidence="3">DUF559 domain-containing protein</fullName>
    </recommendedName>
</protein>